<organism evidence="2 3">
    <name type="scientific">Xenoophorus captivus</name>
    <dbReference type="NCBI Taxonomy" id="1517983"/>
    <lineage>
        <taxon>Eukaryota</taxon>
        <taxon>Metazoa</taxon>
        <taxon>Chordata</taxon>
        <taxon>Craniata</taxon>
        <taxon>Vertebrata</taxon>
        <taxon>Euteleostomi</taxon>
        <taxon>Actinopterygii</taxon>
        <taxon>Neopterygii</taxon>
        <taxon>Teleostei</taxon>
        <taxon>Neoteleostei</taxon>
        <taxon>Acanthomorphata</taxon>
        <taxon>Ovalentaria</taxon>
        <taxon>Atherinomorphae</taxon>
        <taxon>Cyprinodontiformes</taxon>
        <taxon>Goodeidae</taxon>
        <taxon>Xenoophorus</taxon>
    </lineage>
</organism>
<sequence>MEEEDTILALIKYYCYEKYFNHAVNSASAVQRKFSSDPIYIFFHAYATLMQDEIEDATAELDTIKDDRDLSLCTLMALVYAEKKKSNPGDLA</sequence>
<dbReference type="EMBL" id="JAHRIN010009906">
    <property type="protein sequence ID" value="MEQ2194921.1"/>
    <property type="molecule type" value="Genomic_DNA"/>
</dbReference>
<evidence type="ECO:0000259" key="1">
    <source>
        <dbReference type="Pfam" id="PF25062"/>
    </source>
</evidence>
<accession>A0ABV0QGH3</accession>
<protein>
    <recommendedName>
        <fullName evidence="1">Tetratricopeptide repeat protein 21A/21B N-terminal ARM repeat domain-containing protein</fullName>
    </recommendedName>
</protein>
<reference evidence="2 3" key="1">
    <citation type="submission" date="2021-06" db="EMBL/GenBank/DDBJ databases">
        <authorList>
            <person name="Palmer J.M."/>
        </authorList>
    </citation>
    <scope>NUCLEOTIDE SEQUENCE [LARGE SCALE GENOMIC DNA]</scope>
    <source>
        <strain evidence="2 3">XC_2019</strain>
        <tissue evidence="2">Muscle</tissue>
    </source>
</reference>
<proteinExistence type="predicted"/>
<dbReference type="InterPro" id="IPR040364">
    <property type="entry name" value="TTC21A/TTC21B"/>
</dbReference>
<dbReference type="PANTHER" id="PTHR14699:SF1">
    <property type="entry name" value="TETRATRICOPEPTIDE REPEAT PROTEIN 21B"/>
    <property type="match status" value="1"/>
</dbReference>
<name>A0ABV0QGH3_9TELE</name>
<dbReference type="InterPro" id="IPR056833">
    <property type="entry name" value="ARM_TT21_N"/>
</dbReference>
<keyword evidence="3" id="KW-1185">Reference proteome</keyword>
<gene>
    <name evidence="2" type="ORF">XENOCAPTIV_004699</name>
</gene>
<evidence type="ECO:0000313" key="3">
    <source>
        <dbReference type="Proteomes" id="UP001434883"/>
    </source>
</evidence>
<dbReference type="PANTHER" id="PTHR14699">
    <property type="entry name" value="STI2 PROTEIN-RELATED"/>
    <property type="match status" value="1"/>
</dbReference>
<dbReference type="Pfam" id="PF25062">
    <property type="entry name" value="ARM_TT21_N"/>
    <property type="match status" value="1"/>
</dbReference>
<comment type="caution">
    <text evidence="2">The sequence shown here is derived from an EMBL/GenBank/DDBJ whole genome shotgun (WGS) entry which is preliminary data.</text>
</comment>
<feature type="domain" description="Tetratricopeptide repeat protein 21A/21B N-terminal ARM repeat" evidence="1">
    <location>
        <begin position="11"/>
        <end position="88"/>
    </location>
</feature>
<evidence type="ECO:0000313" key="2">
    <source>
        <dbReference type="EMBL" id="MEQ2194921.1"/>
    </source>
</evidence>
<dbReference type="Proteomes" id="UP001434883">
    <property type="component" value="Unassembled WGS sequence"/>
</dbReference>